<accession>A0A1I2IZ97</accession>
<keyword evidence="3" id="KW-0378">Hydrolase</keyword>
<dbReference type="GO" id="GO:0006508">
    <property type="term" value="P:proteolysis"/>
    <property type="evidence" value="ECO:0007669"/>
    <property type="project" value="UniProtKB-KW"/>
</dbReference>
<keyword evidence="7" id="KW-1185">Reference proteome</keyword>
<dbReference type="InterPro" id="IPR005320">
    <property type="entry name" value="Peptidase_S51"/>
</dbReference>
<proteinExistence type="inferred from homology"/>
<dbReference type="Pfam" id="PF03575">
    <property type="entry name" value="Peptidase_S51"/>
    <property type="match status" value="1"/>
</dbReference>
<gene>
    <name evidence="6" type="ORF">SAMN04488541_103915</name>
</gene>
<reference evidence="7" key="1">
    <citation type="submission" date="2016-10" db="EMBL/GenBank/DDBJ databases">
        <authorList>
            <person name="Varghese N."/>
            <person name="Submissions S."/>
        </authorList>
    </citation>
    <scope>NUCLEOTIDE SEQUENCE [LARGE SCALE GENOMIC DNA]</scope>
    <source>
        <strain>GEY</strain>
        <strain evidence="7">DSM 9560</strain>
    </source>
</reference>
<dbReference type="STRING" id="1003.SAMN04488541_103915"/>
<dbReference type="PANTHER" id="PTHR36175:SF1">
    <property type="entry name" value="CYANOPHYCINASE"/>
    <property type="match status" value="1"/>
</dbReference>
<dbReference type="Gene3D" id="3.40.50.880">
    <property type="match status" value="1"/>
</dbReference>
<dbReference type="SUPFAM" id="SSF52317">
    <property type="entry name" value="Class I glutamine amidotransferase-like"/>
    <property type="match status" value="1"/>
</dbReference>
<dbReference type="RefSeq" id="WP_177217441.1">
    <property type="nucleotide sequence ID" value="NZ_FONY01000039.1"/>
</dbReference>
<evidence type="ECO:0000256" key="2">
    <source>
        <dbReference type="ARBA" id="ARBA00022670"/>
    </source>
</evidence>
<dbReference type="CDD" id="cd03145">
    <property type="entry name" value="GAT1_cyanophycinase"/>
    <property type="match status" value="1"/>
</dbReference>
<sequence length="339" mass="37591">MYLHLLLFLFFMLMACSQTKHSPQLLDKQKNSPAAIGIVGDTVDVKTNHKAGFLLAGGGADVDAAMKWLAEHSDGGDLVIIRASGGTGYNQYLYDLHKVNSVETLLINSRALAGDSYVIRRLKEAEAVFIAGGDQANYINFWKETPVEAALNYLINEKKVAIGGTSAGSAVLGEGIYDALTGSIISAEALANPYHTFMSLQTSNFLKINLFKSTIIDTHYSQRDRQGRHFTFLARLYQDYNWKQAKGIGVDERTAVCIEPSGKLQVVGENYAYFLINQTEKPEVCQVGQPLTWERGKNAVRTYEIKGNTAHTFDLNTWEGEGGAWKRWYAVEGKFEIIN</sequence>
<protein>
    <submittedName>
        <fullName evidence="6">Cyanophycinase</fullName>
    </submittedName>
</protein>
<name>A0A1I2IZ97_9BACT</name>
<dbReference type="InterPro" id="IPR029062">
    <property type="entry name" value="Class_I_gatase-like"/>
</dbReference>
<comment type="similarity">
    <text evidence="1">Belongs to the peptidase S51 family.</text>
</comment>
<dbReference type="Proteomes" id="UP000199513">
    <property type="component" value="Unassembled WGS sequence"/>
</dbReference>
<evidence type="ECO:0000256" key="4">
    <source>
        <dbReference type="ARBA" id="ARBA00022825"/>
    </source>
</evidence>
<dbReference type="EMBL" id="FONY01000039">
    <property type="protein sequence ID" value="SFF47604.1"/>
    <property type="molecule type" value="Genomic_DNA"/>
</dbReference>
<evidence type="ECO:0000256" key="5">
    <source>
        <dbReference type="SAM" id="SignalP"/>
    </source>
</evidence>
<evidence type="ECO:0000256" key="3">
    <source>
        <dbReference type="ARBA" id="ARBA00022801"/>
    </source>
</evidence>
<keyword evidence="5" id="KW-0732">Signal</keyword>
<dbReference type="GO" id="GO:0008236">
    <property type="term" value="F:serine-type peptidase activity"/>
    <property type="evidence" value="ECO:0007669"/>
    <property type="project" value="UniProtKB-KW"/>
</dbReference>
<keyword evidence="2" id="KW-0645">Protease</keyword>
<dbReference type="AlphaFoldDB" id="A0A1I2IZ97"/>
<evidence type="ECO:0000313" key="7">
    <source>
        <dbReference type="Proteomes" id="UP000199513"/>
    </source>
</evidence>
<keyword evidence="4" id="KW-0720">Serine protease</keyword>
<feature type="chain" id="PRO_5011773147" evidence="5">
    <location>
        <begin position="18"/>
        <end position="339"/>
    </location>
</feature>
<organism evidence="6 7">
    <name type="scientific">Thermoflexibacter ruber</name>
    <dbReference type="NCBI Taxonomy" id="1003"/>
    <lineage>
        <taxon>Bacteria</taxon>
        <taxon>Pseudomonadati</taxon>
        <taxon>Bacteroidota</taxon>
        <taxon>Cytophagia</taxon>
        <taxon>Cytophagales</taxon>
        <taxon>Thermoflexibacteraceae</taxon>
        <taxon>Thermoflexibacter</taxon>
    </lineage>
</organism>
<evidence type="ECO:0000256" key="1">
    <source>
        <dbReference type="ARBA" id="ARBA00006534"/>
    </source>
</evidence>
<dbReference type="PANTHER" id="PTHR36175">
    <property type="entry name" value="CYANOPHYCINASE"/>
    <property type="match status" value="1"/>
</dbReference>
<feature type="signal peptide" evidence="5">
    <location>
        <begin position="1"/>
        <end position="17"/>
    </location>
</feature>
<evidence type="ECO:0000313" key="6">
    <source>
        <dbReference type="EMBL" id="SFF47604.1"/>
    </source>
</evidence>